<dbReference type="EMBL" id="JALJOQ010000147">
    <property type="protein sequence ID" value="KAK9793746.1"/>
    <property type="molecule type" value="Genomic_DNA"/>
</dbReference>
<reference evidence="1 2" key="1">
    <citation type="journal article" date="2024" name="Nat. Commun.">
        <title>Phylogenomics reveals the evolutionary origins of lichenization in chlorophyte algae.</title>
        <authorList>
            <person name="Puginier C."/>
            <person name="Libourel C."/>
            <person name="Otte J."/>
            <person name="Skaloud P."/>
            <person name="Haon M."/>
            <person name="Grisel S."/>
            <person name="Petersen M."/>
            <person name="Berrin J.G."/>
            <person name="Delaux P.M."/>
            <person name="Dal Grande F."/>
            <person name="Keller J."/>
        </authorList>
    </citation>
    <scope>NUCLEOTIDE SEQUENCE [LARGE SCALE GENOMIC DNA]</scope>
    <source>
        <strain evidence="1 2">SAG 2036</strain>
    </source>
</reference>
<sequence length="162" mass="17970">MAKIGPPISLFWSIPGLLWSSSRQLQDLGDPIEVLSRPGEPSCDRTQNYWALAQRKALKLEDAATTQRLPASLRQTAGLWEELAIYSRQALQLRLSEGAFMNIIYLQGARVFSVVQMPDPEQGGLIGPAKSIALFAHCERRSIPIMTFNAGNRLVSRSQLCC</sequence>
<protein>
    <submittedName>
        <fullName evidence="1">Uncharacterized protein</fullName>
    </submittedName>
</protein>
<accession>A0AAW1NTB4</accession>
<gene>
    <name evidence="1" type="ORF">WJX73_008954</name>
</gene>
<evidence type="ECO:0000313" key="1">
    <source>
        <dbReference type="EMBL" id="KAK9793746.1"/>
    </source>
</evidence>
<evidence type="ECO:0000313" key="2">
    <source>
        <dbReference type="Proteomes" id="UP001465755"/>
    </source>
</evidence>
<keyword evidence="2" id="KW-1185">Reference proteome</keyword>
<name>A0AAW1NTB4_9CHLO</name>
<dbReference type="Proteomes" id="UP001465755">
    <property type="component" value="Unassembled WGS sequence"/>
</dbReference>
<organism evidence="1 2">
    <name type="scientific">Symbiochloris irregularis</name>
    <dbReference type="NCBI Taxonomy" id="706552"/>
    <lineage>
        <taxon>Eukaryota</taxon>
        <taxon>Viridiplantae</taxon>
        <taxon>Chlorophyta</taxon>
        <taxon>core chlorophytes</taxon>
        <taxon>Trebouxiophyceae</taxon>
        <taxon>Trebouxiales</taxon>
        <taxon>Trebouxiaceae</taxon>
        <taxon>Symbiochloris</taxon>
    </lineage>
</organism>
<comment type="caution">
    <text evidence="1">The sequence shown here is derived from an EMBL/GenBank/DDBJ whole genome shotgun (WGS) entry which is preliminary data.</text>
</comment>
<proteinExistence type="predicted"/>
<dbReference type="AlphaFoldDB" id="A0AAW1NTB4"/>